<organism evidence="1">
    <name type="scientific">Anguilla anguilla</name>
    <name type="common">European freshwater eel</name>
    <name type="synonym">Muraena anguilla</name>
    <dbReference type="NCBI Taxonomy" id="7936"/>
    <lineage>
        <taxon>Eukaryota</taxon>
        <taxon>Metazoa</taxon>
        <taxon>Chordata</taxon>
        <taxon>Craniata</taxon>
        <taxon>Vertebrata</taxon>
        <taxon>Euteleostomi</taxon>
        <taxon>Actinopterygii</taxon>
        <taxon>Neopterygii</taxon>
        <taxon>Teleostei</taxon>
        <taxon>Anguilliformes</taxon>
        <taxon>Anguillidae</taxon>
        <taxon>Anguilla</taxon>
    </lineage>
</organism>
<dbReference type="EMBL" id="GBXM01076745">
    <property type="protein sequence ID" value="JAH31832.1"/>
    <property type="molecule type" value="Transcribed_RNA"/>
</dbReference>
<accession>A0A0E9S995</accession>
<sequence>MPKLNCDMTLDQGCTTTAHPFRHFIPISVI</sequence>
<dbReference type="AlphaFoldDB" id="A0A0E9S995"/>
<name>A0A0E9S995_ANGAN</name>
<dbReference type="EMBL" id="GBXM01070741">
    <property type="protein sequence ID" value="JAH37836.1"/>
    <property type="molecule type" value="Transcribed_RNA"/>
</dbReference>
<reference evidence="1" key="1">
    <citation type="submission" date="2014-11" db="EMBL/GenBank/DDBJ databases">
        <authorList>
            <person name="Amaro Gonzalez C."/>
        </authorList>
    </citation>
    <scope>NUCLEOTIDE SEQUENCE</scope>
</reference>
<reference evidence="1" key="2">
    <citation type="journal article" date="2015" name="Fish Shellfish Immunol.">
        <title>Early steps in the European eel (Anguilla anguilla)-Vibrio vulnificus interaction in the gills: Role of the RtxA13 toxin.</title>
        <authorList>
            <person name="Callol A."/>
            <person name="Pajuelo D."/>
            <person name="Ebbesson L."/>
            <person name="Teles M."/>
            <person name="MacKenzie S."/>
            <person name="Amaro C."/>
        </authorList>
    </citation>
    <scope>NUCLEOTIDE SEQUENCE</scope>
</reference>
<protein>
    <submittedName>
        <fullName evidence="1">Uncharacterized protein</fullName>
    </submittedName>
</protein>
<proteinExistence type="predicted"/>
<evidence type="ECO:0000313" key="1">
    <source>
        <dbReference type="EMBL" id="JAH37836.1"/>
    </source>
</evidence>